<keyword evidence="1" id="KW-0732">Signal</keyword>
<gene>
    <name evidence="3" type="ORF">GCM10022277_38190</name>
</gene>
<name>A0ABP7N7W2_9GAMM</name>
<feature type="chain" id="PRO_5046064437" description="DUF6160 domain-containing protein" evidence="1">
    <location>
        <begin position="23"/>
        <end position="327"/>
    </location>
</feature>
<comment type="caution">
    <text evidence="3">The sequence shown here is derived from an EMBL/GenBank/DDBJ whole genome shotgun (WGS) entry which is preliminary data.</text>
</comment>
<sequence>MKGFKKLALVAAIAAPLTSVHALESLDDSVLSGMTGQSGVSIDLKARVLIDEVVYTDTAHQVGVDGNGDPIFADGGQIAFGAIKFGGASVGTAGSANEFLDDVKIDIDVTETGDLKIHLGTQDLIGFLQGTQEIDFGLTLGDSANGVAGMQLRSADGAVATNVLGDVSLSGVLGPVDVVISNDGAGTTSGLINMSGYFAVDQGSVDIPVAGVGISNLKIYQNANAGALGAAGVAQGGFAYFDVTVDTVDTAYNLASPADIAGTATTVVVEDALSLAVNSFNVDIDMDVAIGTSTATGALAGLVTSSIGNVHLENLDVSGTTLTVYGH</sequence>
<proteinExistence type="predicted"/>
<evidence type="ECO:0000256" key="1">
    <source>
        <dbReference type="SAM" id="SignalP"/>
    </source>
</evidence>
<accession>A0ABP7N7W2</accession>
<organism evidence="3 4">
    <name type="scientific">Litoribacillus peritrichatus</name>
    <dbReference type="NCBI Taxonomy" id="718191"/>
    <lineage>
        <taxon>Bacteria</taxon>
        <taxon>Pseudomonadati</taxon>
        <taxon>Pseudomonadota</taxon>
        <taxon>Gammaproteobacteria</taxon>
        <taxon>Oceanospirillales</taxon>
        <taxon>Oceanospirillaceae</taxon>
        <taxon>Litoribacillus</taxon>
    </lineage>
</organism>
<dbReference type="Pfam" id="PF19657">
    <property type="entry name" value="DUF6160"/>
    <property type="match status" value="1"/>
</dbReference>
<dbReference type="Proteomes" id="UP001501565">
    <property type="component" value="Unassembled WGS sequence"/>
</dbReference>
<dbReference type="EMBL" id="BAABBN010000014">
    <property type="protein sequence ID" value="GAA3938389.1"/>
    <property type="molecule type" value="Genomic_DNA"/>
</dbReference>
<keyword evidence="4" id="KW-1185">Reference proteome</keyword>
<reference evidence="4" key="1">
    <citation type="journal article" date="2019" name="Int. J. Syst. Evol. Microbiol.">
        <title>The Global Catalogue of Microorganisms (GCM) 10K type strain sequencing project: providing services to taxonomists for standard genome sequencing and annotation.</title>
        <authorList>
            <consortium name="The Broad Institute Genomics Platform"/>
            <consortium name="The Broad Institute Genome Sequencing Center for Infectious Disease"/>
            <person name="Wu L."/>
            <person name="Ma J."/>
        </authorList>
    </citation>
    <scope>NUCLEOTIDE SEQUENCE [LARGE SCALE GENOMIC DNA]</scope>
    <source>
        <strain evidence="4">JCM 17551</strain>
    </source>
</reference>
<evidence type="ECO:0000313" key="4">
    <source>
        <dbReference type="Proteomes" id="UP001501565"/>
    </source>
</evidence>
<protein>
    <recommendedName>
        <fullName evidence="2">DUF6160 domain-containing protein</fullName>
    </recommendedName>
</protein>
<evidence type="ECO:0000313" key="3">
    <source>
        <dbReference type="EMBL" id="GAA3938389.1"/>
    </source>
</evidence>
<evidence type="ECO:0000259" key="2">
    <source>
        <dbReference type="Pfam" id="PF19657"/>
    </source>
</evidence>
<dbReference type="InterPro" id="IPR046158">
    <property type="entry name" value="DUF6160"/>
</dbReference>
<dbReference type="RefSeq" id="WP_344800236.1">
    <property type="nucleotide sequence ID" value="NZ_BAABBN010000014.1"/>
</dbReference>
<feature type="domain" description="DUF6160" evidence="2">
    <location>
        <begin position="1"/>
        <end position="110"/>
    </location>
</feature>
<feature type="signal peptide" evidence="1">
    <location>
        <begin position="1"/>
        <end position="22"/>
    </location>
</feature>